<accession>A0ABQ0GU13</accession>
<sequence length="456" mass="46238">MAKSGTSRHSKPARKPVTIDLDPSQVKRVSEPAANGKAGPDAKEVPPAEPVGDFSQKPKAAAAKPGASKPDTAGMKTEEIFADKPKPQPSAAASASTASSRPAAARAPAKPAANGGGGFSHLAAGIAGGIIALAGAAALQWGNVIPSPGDGAAADRLARIEQDIAELRSAPSAAGLDEQSRTQLTEAQETARQALQQAQGTASDIATLRQTIEAQPADGNGAPAQELTNRIAALEEKVASVETQATQAASAASQDSGSLADIRSQLAALETQVADQSRQPAVAAAIAATALKSAVDRGGSFTAELDAYASVAPQSPDIEALRKFAGTGVPTIVDLGTRFDEVANRIVATERNVDPNAGFVDQLMASAKSLVKVRPVGEVSGDSVGAITARIETALRAGDLDRAIAEWETLPENAKAVSTQFAAEMKARRDTDALVSQTLAATLKPAPASPATPSAN</sequence>
<gene>
    <name evidence="7" type="ORF">PPNSA23_00910</name>
</gene>
<feature type="compositionally biased region" description="Basic and acidic residues" evidence="6">
    <location>
        <begin position="76"/>
        <end position="86"/>
    </location>
</feature>
<dbReference type="Pfam" id="PF09731">
    <property type="entry name" value="Mitofilin"/>
    <property type="match status" value="1"/>
</dbReference>
<keyword evidence="8" id="KW-1185">Reference proteome</keyword>
<keyword evidence="5" id="KW-0175">Coiled coil</keyword>
<feature type="compositionally biased region" description="Basic residues" evidence="6">
    <location>
        <begin position="1"/>
        <end position="14"/>
    </location>
</feature>
<feature type="compositionally biased region" description="Low complexity" evidence="6">
    <location>
        <begin position="57"/>
        <end position="70"/>
    </location>
</feature>
<reference evidence="7 8" key="1">
    <citation type="submission" date="2024-10" db="EMBL/GenBank/DDBJ databases">
        <title>Isolation, draft genome sequencing and identification of Phyllobacterium sp. NSA23, isolated from leaf soil.</title>
        <authorList>
            <person name="Akita H."/>
        </authorList>
    </citation>
    <scope>NUCLEOTIDE SEQUENCE [LARGE SCALE GENOMIC DNA]</scope>
    <source>
        <strain evidence="7 8">NSA23</strain>
    </source>
</reference>
<evidence type="ECO:0000256" key="4">
    <source>
        <dbReference type="ARBA" id="ARBA00023136"/>
    </source>
</evidence>
<dbReference type="Proteomes" id="UP001628091">
    <property type="component" value="Unassembled WGS sequence"/>
</dbReference>
<evidence type="ECO:0000256" key="2">
    <source>
        <dbReference type="ARBA" id="ARBA00022692"/>
    </source>
</evidence>
<dbReference type="EMBL" id="BAAFZP010000001">
    <property type="protein sequence ID" value="GAB1580148.1"/>
    <property type="molecule type" value="Genomic_DNA"/>
</dbReference>
<evidence type="ECO:0000256" key="1">
    <source>
        <dbReference type="ARBA" id="ARBA00004370"/>
    </source>
</evidence>
<keyword evidence="4" id="KW-0472">Membrane</keyword>
<feature type="coiled-coil region" evidence="5">
    <location>
        <begin position="224"/>
        <end position="279"/>
    </location>
</feature>
<keyword evidence="3" id="KW-1133">Transmembrane helix</keyword>
<dbReference type="RefSeq" id="WP_407863203.1">
    <property type="nucleotide sequence ID" value="NZ_BAAFZP010000001.1"/>
</dbReference>
<comment type="caution">
    <text evidence="7">The sequence shown here is derived from an EMBL/GenBank/DDBJ whole genome shotgun (WGS) entry which is preliminary data.</text>
</comment>
<dbReference type="InterPro" id="IPR019133">
    <property type="entry name" value="MIC60"/>
</dbReference>
<evidence type="ECO:0000313" key="8">
    <source>
        <dbReference type="Proteomes" id="UP001628091"/>
    </source>
</evidence>
<evidence type="ECO:0000256" key="6">
    <source>
        <dbReference type="SAM" id="MobiDB-lite"/>
    </source>
</evidence>
<feature type="compositionally biased region" description="Low complexity" evidence="6">
    <location>
        <begin position="89"/>
        <end position="113"/>
    </location>
</feature>
<name>A0ABQ0GU13_9HYPH</name>
<protein>
    <submittedName>
        <fullName evidence="7">COG4223 family protein</fullName>
    </submittedName>
</protein>
<evidence type="ECO:0000313" key="7">
    <source>
        <dbReference type="EMBL" id="GAB1580148.1"/>
    </source>
</evidence>
<comment type="subcellular location">
    <subcellularLocation>
        <location evidence="1">Membrane</location>
    </subcellularLocation>
</comment>
<evidence type="ECO:0000256" key="3">
    <source>
        <dbReference type="ARBA" id="ARBA00022989"/>
    </source>
</evidence>
<organism evidence="7 8">
    <name type="scientific">Phyllobacterium phragmitis</name>
    <dbReference type="NCBI Taxonomy" id="2670329"/>
    <lineage>
        <taxon>Bacteria</taxon>
        <taxon>Pseudomonadati</taxon>
        <taxon>Pseudomonadota</taxon>
        <taxon>Alphaproteobacteria</taxon>
        <taxon>Hyphomicrobiales</taxon>
        <taxon>Phyllobacteriaceae</taxon>
        <taxon>Phyllobacterium</taxon>
    </lineage>
</organism>
<feature type="region of interest" description="Disordered" evidence="6">
    <location>
        <begin position="1"/>
        <end position="114"/>
    </location>
</feature>
<evidence type="ECO:0000256" key="5">
    <source>
        <dbReference type="SAM" id="Coils"/>
    </source>
</evidence>
<keyword evidence="2" id="KW-0812">Transmembrane</keyword>
<proteinExistence type="predicted"/>